<keyword evidence="5" id="KW-0931">ER-Golgi transport</keyword>
<evidence type="ECO:0000259" key="7">
    <source>
        <dbReference type="Pfam" id="PF12931"/>
    </source>
</evidence>
<evidence type="ECO:0000256" key="1">
    <source>
        <dbReference type="ARBA" id="ARBA00004240"/>
    </source>
</evidence>
<dbReference type="STRING" id="106549.A0A540LDN2"/>
<gene>
    <name evidence="8" type="ORF">C1H46_029851</name>
</gene>
<evidence type="ECO:0000256" key="5">
    <source>
        <dbReference type="ARBA" id="ARBA00022892"/>
    </source>
</evidence>
<evidence type="ECO:0000256" key="6">
    <source>
        <dbReference type="SAM" id="MobiDB-lite"/>
    </source>
</evidence>
<feature type="compositionally biased region" description="Basic and acidic residues" evidence="6">
    <location>
        <begin position="127"/>
        <end position="139"/>
    </location>
</feature>
<dbReference type="InterPro" id="IPR024298">
    <property type="entry name" value="Sec16_Sec23-bd"/>
</dbReference>
<comment type="caution">
    <text evidence="8">The sequence shown here is derived from an EMBL/GenBank/DDBJ whole genome shotgun (WGS) entry which is preliminary data.</text>
</comment>
<dbReference type="Pfam" id="PF12931">
    <property type="entry name" value="TPR_Sec16"/>
    <property type="match status" value="1"/>
</dbReference>
<proteinExistence type="inferred from homology"/>
<name>A0A540LDN2_MALBA</name>
<reference evidence="8 9" key="1">
    <citation type="journal article" date="2019" name="G3 (Bethesda)">
        <title>Sequencing of a Wild Apple (Malus baccata) Genome Unravels the Differences Between Cultivated and Wild Apple Species Regarding Disease Resistance and Cold Tolerance.</title>
        <authorList>
            <person name="Chen X."/>
        </authorList>
    </citation>
    <scope>NUCLEOTIDE SEQUENCE [LARGE SCALE GENOMIC DNA]</scope>
    <source>
        <strain evidence="9">cv. Shandingzi</strain>
        <tissue evidence="8">Leaves</tissue>
    </source>
</reference>
<evidence type="ECO:0000313" key="9">
    <source>
        <dbReference type="Proteomes" id="UP000315295"/>
    </source>
</evidence>
<dbReference type="GO" id="GO:0070971">
    <property type="term" value="C:endoplasmic reticulum exit site"/>
    <property type="evidence" value="ECO:0007669"/>
    <property type="project" value="TreeGrafter"/>
</dbReference>
<dbReference type="AlphaFoldDB" id="A0A540LDN2"/>
<dbReference type="PANTHER" id="PTHR13402">
    <property type="entry name" value="RGPR-RELATED"/>
    <property type="match status" value="1"/>
</dbReference>
<protein>
    <recommendedName>
        <fullName evidence="7">Sec16 Sec23-binding domain-containing protein</fullName>
    </recommendedName>
</protein>
<comment type="similarity">
    <text evidence="2">Belongs to the SEC16 family.</text>
</comment>
<evidence type="ECO:0000256" key="3">
    <source>
        <dbReference type="ARBA" id="ARBA00022448"/>
    </source>
</evidence>
<dbReference type="Proteomes" id="UP000315295">
    <property type="component" value="Unassembled WGS sequence"/>
</dbReference>
<dbReference type="GO" id="GO:0007030">
    <property type="term" value="P:Golgi organization"/>
    <property type="evidence" value="ECO:0007669"/>
    <property type="project" value="TreeGrafter"/>
</dbReference>
<feature type="domain" description="Sec16 Sec23-binding" evidence="7">
    <location>
        <begin position="182"/>
        <end position="274"/>
    </location>
</feature>
<accession>A0A540LDN2</accession>
<keyword evidence="9" id="KW-1185">Reference proteome</keyword>
<dbReference type="PANTHER" id="PTHR13402:SF6">
    <property type="entry name" value="SECRETORY 16, ISOFORM I"/>
    <property type="match status" value="1"/>
</dbReference>
<dbReference type="GO" id="GO:0070973">
    <property type="term" value="P:protein localization to endoplasmic reticulum exit site"/>
    <property type="evidence" value="ECO:0007669"/>
    <property type="project" value="TreeGrafter"/>
</dbReference>
<organism evidence="8 9">
    <name type="scientific">Malus baccata</name>
    <name type="common">Siberian crab apple</name>
    <name type="synonym">Pyrus baccata</name>
    <dbReference type="NCBI Taxonomy" id="106549"/>
    <lineage>
        <taxon>Eukaryota</taxon>
        <taxon>Viridiplantae</taxon>
        <taxon>Streptophyta</taxon>
        <taxon>Embryophyta</taxon>
        <taxon>Tracheophyta</taxon>
        <taxon>Spermatophyta</taxon>
        <taxon>Magnoliopsida</taxon>
        <taxon>eudicotyledons</taxon>
        <taxon>Gunneridae</taxon>
        <taxon>Pentapetalae</taxon>
        <taxon>rosids</taxon>
        <taxon>fabids</taxon>
        <taxon>Rosales</taxon>
        <taxon>Rosaceae</taxon>
        <taxon>Amygdaloideae</taxon>
        <taxon>Maleae</taxon>
        <taxon>Malus</taxon>
    </lineage>
</organism>
<keyword evidence="4" id="KW-0256">Endoplasmic reticulum</keyword>
<evidence type="ECO:0000313" key="8">
    <source>
        <dbReference type="EMBL" id="TQD84594.1"/>
    </source>
</evidence>
<feature type="region of interest" description="Disordered" evidence="6">
    <location>
        <begin position="109"/>
        <end position="166"/>
    </location>
</feature>
<sequence length="332" mass="37060">MASSPFEVEDTDEDFFDRLVNDDIDFTEFVHKPVQKKEFVDVKAFSKLSISEVDPVGVDTSGNASLGVNGELGHEDGVVVEQSDPVRDPVVVKESESLIVDSRNKVSASDDIVDNRNGASAPDDIDDNRNEPTELEDKAGNGNEAKSLEDKAGNENEANELEDKGEEGSFYGDTVKLMSLNQLAAGSPLRTLCLLIARQPADVFSSATTDSSIPNSMNVSQQQTQVGANSMLDEWEENLAILTANRTKDDELVIIHLGDCLWKERGHVYVVCFLDSVPSYIYMLETYYLIWFYHDKKHLCRTLLHTYVIWLQKPILRHIQTVQDCVLLVQIT</sequence>
<keyword evidence="3" id="KW-0813">Transport</keyword>
<dbReference type="GO" id="GO:0012507">
    <property type="term" value="C:ER to Golgi transport vesicle membrane"/>
    <property type="evidence" value="ECO:0007669"/>
    <property type="project" value="TreeGrafter"/>
</dbReference>
<evidence type="ECO:0000256" key="2">
    <source>
        <dbReference type="ARBA" id="ARBA00005927"/>
    </source>
</evidence>
<evidence type="ECO:0000256" key="4">
    <source>
        <dbReference type="ARBA" id="ARBA00022824"/>
    </source>
</evidence>
<dbReference type="GO" id="GO:0016192">
    <property type="term" value="P:vesicle-mediated transport"/>
    <property type="evidence" value="ECO:0007669"/>
    <property type="project" value="UniProtKB-KW"/>
</dbReference>
<dbReference type="EMBL" id="VIEB01000630">
    <property type="protein sequence ID" value="TQD84594.1"/>
    <property type="molecule type" value="Genomic_DNA"/>
</dbReference>
<comment type="subcellular location">
    <subcellularLocation>
        <location evidence="1">Endoplasmic reticulum</location>
    </subcellularLocation>
</comment>